<organism evidence="13 15">
    <name type="scientific">Adineta steineri</name>
    <dbReference type="NCBI Taxonomy" id="433720"/>
    <lineage>
        <taxon>Eukaryota</taxon>
        <taxon>Metazoa</taxon>
        <taxon>Spiralia</taxon>
        <taxon>Gnathifera</taxon>
        <taxon>Rotifera</taxon>
        <taxon>Eurotatoria</taxon>
        <taxon>Bdelloidea</taxon>
        <taxon>Adinetida</taxon>
        <taxon>Adinetidae</taxon>
        <taxon>Adineta</taxon>
    </lineage>
</organism>
<dbReference type="Proteomes" id="UP000663860">
    <property type="component" value="Unassembled WGS sequence"/>
</dbReference>
<reference evidence="13" key="1">
    <citation type="submission" date="2021-02" db="EMBL/GenBank/DDBJ databases">
        <authorList>
            <person name="Nowell W R."/>
        </authorList>
    </citation>
    <scope>NUCLEOTIDE SEQUENCE</scope>
</reference>
<protein>
    <submittedName>
        <fullName evidence="13">Uncharacterized protein</fullName>
    </submittedName>
</protein>
<evidence type="ECO:0000256" key="7">
    <source>
        <dbReference type="ARBA" id="ARBA00023065"/>
    </source>
</evidence>
<comment type="caution">
    <text evidence="13">The sequence shown here is derived from an EMBL/GenBank/DDBJ whole genome shotgun (WGS) entry which is preliminary data.</text>
</comment>
<evidence type="ECO:0000256" key="12">
    <source>
        <dbReference type="SAM" id="Phobius"/>
    </source>
</evidence>
<keyword evidence="8 12" id="KW-0472">Membrane</keyword>
<evidence type="ECO:0000256" key="10">
    <source>
        <dbReference type="ARBA" id="ARBA00023303"/>
    </source>
</evidence>
<evidence type="ECO:0000313" key="13">
    <source>
        <dbReference type="EMBL" id="CAF1057343.1"/>
    </source>
</evidence>
<dbReference type="Pfam" id="PF00858">
    <property type="entry name" value="ASC"/>
    <property type="match status" value="1"/>
</dbReference>
<evidence type="ECO:0000256" key="3">
    <source>
        <dbReference type="ARBA" id="ARBA00022461"/>
    </source>
</evidence>
<evidence type="ECO:0000256" key="2">
    <source>
        <dbReference type="ARBA" id="ARBA00022448"/>
    </source>
</evidence>
<accession>A0A814L1K3</accession>
<evidence type="ECO:0000313" key="15">
    <source>
        <dbReference type="Proteomes" id="UP000663860"/>
    </source>
</evidence>
<dbReference type="AlphaFoldDB" id="A0A814L1K3"/>
<dbReference type="InterPro" id="IPR001873">
    <property type="entry name" value="ENaC"/>
</dbReference>
<dbReference type="GO" id="GO:0005886">
    <property type="term" value="C:plasma membrane"/>
    <property type="evidence" value="ECO:0007669"/>
    <property type="project" value="TreeGrafter"/>
</dbReference>
<feature type="transmembrane region" description="Helical" evidence="12">
    <location>
        <begin position="477"/>
        <end position="497"/>
    </location>
</feature>
<evidence type="ECO:0000256" key="11">
    <source>
        <dbReference type="RuleBase" id="RU000679"/>
    </source>
</evidence>
<dbReference type="EMBL" id="CAJOBB010003306">
    <property type="protein sequence ID" value="CAF4033242.1"/>
    <property type="molecule type" value="Genomic_DNA"/>
</dbReference>
<keyword evidence="10 11" id="KW-0407">Ion channel</keyword>
<gene>
    <name evidence="13" type="ORF">IZO911_LOCUS20678</name>
    <name evidence="14" type="ORF">KXQ929_LOCUS30425</name>
</gene>
<evidence type="ECO:0000256" key="4">
    <source>
        <dbReference type="ARBA" id="ARBA00022692"/>
    </source>
</evidence>
<comment type="subcellular location">
    <subcellularLocation>
        <location evidence="1">Membrane</location>
        <topology evidence="1">Multi-pass membrane protein</topology>
    </subcellularLocation>
</comment>
<name>A0A814L1K3_9BILA</name>
<evidence type="ECO:0000256" key="1">
    <source>
        <dbReference type="ARBA" id="ARBA00004141"/>
    </source>
</evidence>
<dbReference type="PRINTS" id="PR01078">
    <property type="entry name" value="AMINACHANNEL"/>
</dbReference>
<evidence type="ECO:0000256" key="6">
    <source>
        <dbReference type="ARBA" id="ARBA00023053"/>
    </source>
</evidence>
<evidence type="ECO:0000256" key="9">
    <source>
        <dbReference type="ARBA" id="ARBA00023201"/>
    </source>
</evidence>
<dbReference type="PANTHER" id="PTHR11690">
    <property type="entry name" value="AMILORIDE-SENSITIVE SODIUM CHANNEL-RELATED"/>
    <property type="match status" value="1"/>
</dbReference>
<dbReference type="Proteomes" id="UP000663868">
    <property type="component" value="Unassembled WGS sequence"/>
</dbReference>
<keyword evidence="4 11" id="KW-0812">Transmembrane</keyword>
<proteinExistence type="inferred from homology"/>
<sequence length="516" mass="58499">MTDSTIKHIATVFPITSEALQTDIKYHRRRSIIQEFSLNTSTHGIPGIARSRSVRNRIFWTISFLFFTGVMIFFITQSIQAYFGYPTQTSVSFVVQRSQAFPAVSVCNYAPMRYDLVIDTFLNYTNSRGLTNTTDNSTVTAQQAYYIHDFVQYIFNSEQDFTPYLFSLQSMLLNCVYNGQPCNNTDFTSFVSSTYGFCYTFNAKTKSNGSAIRQTTDNGGSGKLELGFYAQSQQYFPYVSADASVGMMIMVHDNTELPLIDVAGIELAGGRKHKIGYKKRTNQLLPPPYSDCTNNISLAMQAMYDRYTNADYTYSQAICTTICIQTYVYQECNCVNPNEVTARTIVVHGTNQRLDAPLCNLTDNCFADATDRITNTDSIWNEFCSECSQECSFVDFTITTSSVSAISTQYAYEYKPLVEQSGVPLPKNWSEIWQSEMQKNYIGVDIVSESTRVEAYTQDASITAVDLISNIGGNTGLWIGISFLSLMELVEMLYRLIRYHYYIFRRRAPDEHNTNL</sequence>
<evidence type="ECO:0000256" key="5">
    <source>
        <dbReference type="ARBA" id="ARBA00022989"/>
    </source>
</evidence>
<feature type="transmembrane region" description="Helical" evidence="12">
    <location>
        <begin position="58"/>
        <end position="83"/>
    </location>
</feature>
<keyword evidence="7 11" id="KW-0406">Ion transport</keyword>
<keyword evidence="5 12" id="KW-1133">Transmembrane helix</keyword>
<keyword evidence="6" id="KW-0915">Sodium</keyword>
<dbReference type="GO" id="GO:0015280">
    <property type="term" value="F:ligand-gated sodium channel activity"/>
    <property type="evidence" value="ECO:0007669"/>
    <property type="project" value="TreeGrafter"/>
</dbReference>
<comment type="similarity">
    <text evidence="11">Belongs to the amiloride-sensitive sodium channel (TC 1.A.6) family.</text>
</comment>
<dbReference type="Gene3D" id="1.10.287.770">
    <property type="entry name" value="YojJ-like"/>
    <property type="match status" value="1"/>
</dbReference>
<evidence type="ECO:0000313" key="14">
    <source>
        <dbReference type="EMBL" id="CAF4033242.1"/>
    </source>
</evidence>
<keyword evidence="2 11" id="KW-0813">Transport</keyword>
<keyword evidence="9 11" id="KW-0739">Sodium transport</keyword>
<evidence type="ECO:0000256" key="8">
    <source>
        <dbReference type="ARBA" id="ARBA00023136"/>
    </source>
</evidence>
<dbReference type="Gene3D" id="2.60.470.10">
    <property type="entry name" value="Acid-sensing ion channels like domains"/>
    <property type="match status" value="1"/>
</dbReference>
<dbReference type="EMBL" id="CAJNOE010000216">
    <property type="protein sequence ID" value="CAF1057343.1"/>
    <property type="molecule type" value="Genomic_DNA"/>
</dbReference>
<keyword evidence="3 11" id="KW-0894">Sodium channel</keyword>